<keyword evidence="2" id="KW-1185">Reference proteome</keyword>
<sequence>MIINDKELFDLIAEVGDFEEGGRIKHDMVECEITLELTDKVLASYGESLKPLLTKHFPDVENPLEELKNVVFTIYGYTTYDDGFDSYDDDIHVSVKTDNHLLAYFKAMVKKYNLLNEPILLAVNKDELAADSKHFLDMLSELSPGYKDF</sequence>
<accession>A0A2I6PFL5</accession>
<proteinExistence type="predicted"/>
<name>A0A2I6PFL5_9CAUD</name>
<gene>
    <name evidence="1" type="ORF">phiP43_164</name>
</gene>
<evidence type="ECO:0000313" key="1">
    <source>
        <dbReference type="EMBL" id="AUM58522.1"/>
    </source>
</evidence>
<reference evidence="1 2" key="1">
    <citation type="submission" date="2017-12" db="EMBL/GenBank/DDBJ databases">
        <title>Complete genome sequence and characterization of bacteriophage phiP4-3 infecting Proteus pennea.</title>
        <authorList>
            <person name="He Y."/>
            <person name="Yang H."/>
        </authorList>
    </citation>
    <scope>NUCLEOTIDE SEQUENCE [LARGE SCALE GENOMIC DNA]</scope>
</reference>
<protein>
    <submittedName>
        <fullName evidence="1">Uncharacterized protein</fullName>
    </submittedName>
</protein>
<organism evidence="1 2">
    <name type="scientific">Proteus phage phiP4-3</name>
    <dbReference type="NCBI Taxonomy" id="2065203"/>
    <lineage>
        <taxon>Viruses</taxon>
        <taxon>Duplodnaviria</taxon>
        <taxon>Heunggongvirae</taxon>
        <taxon>Uroviricota</taxon>
        <taxon>Caudoviricetes</taxon>
        <taxon>Pantevenvirales</taxon>
        <taxon>Straboviridae</taxon>
        <taxon>Bragavirus</taxon>
        <taxon>Bragavirus p43</taxon>
    </lineage>
</organism>
<dbReference type="Proteomes" id="UP000240538">
    <property type="component" value="Segment"/>
</dbReference>
<evidence type="ECO:0000313" key="2">
    <source>
        <dbReference type="Proteomes" id="UP000240538"/>
    </source>
</evidence>
<dbReference type="EMBL" id="MG696114">
    <property type="protein sequence ID" value="AUM58522.1"/>
    <property type="molecule type" value="Genomic_DNA"/>
</dbReference>